<keyword evidence="5 10" id="KW-0812">Transmembrane</keyword>
<dbReference type="PANTHER" id="PTHR34182:SF1">
    <property type="entry name" value="PROTEIN-EXPORT MEMBRANE PROTEIN SECG"/>
    <property type="match status" value="1"/>
</dbReference>
<keyword evidence="8 10" id="KW-0811">Translocation</keyword>
<feature type="transmembrane region" description="Helical" evidence="10">
    <location>
        <begin position="51"/>
        <end position="73"/>
    </location>
</feature>
<dbReference type="Proteomes" id="UP000215086">
    <property type="component" value="Chromosome"/>
</dbReference>
<proteinExistence type="inferred from homology"/>
<reference evidence="12 13" key="1">
    <citation type="journal article" name="Front. Microbiol.">
        <title>Sugar Metabolism of the First Thermophilic Planctomycete Thermogutta terrifontis: Comparative Genomic and Transcriptomic Approaches.</title>
        <authorList>
            <person name="Elcheninov A.G."/>
            <person name="Menzel P."/>
            <person name="Gudbergsdottir S.R."/>
            <person name="Slesarev A.I."/>
            <person name="Kadnikov V.V."/>
            <person name="Krogh A."/>
            <person name="Bonch-Osmolovskaya E.A."/>
            <person name="Peng X."/>
            <person name="Kublanov I.V."/>
        </authorList>
    </citation>
    <scope>NUCLEOTIDE SEQUENCE [LARGE SCALE GENOMIC DNA]</scope>
    <source>
        <strain evidence="12 13">R1</strain>
    </source>
</reference>
<evidence type="ECO:0000256" key="10">
    <source>
        <dbReference type="RuleBase" id="RU365087"/>
    </source>
</evidence>
<keyword evidence="13" id="KW-1185">Reference proteome</keyword>
<keyword evidence="6 10" id="KW-0653">Protein transport</keyword>
<comment type="similarity">
    <text evidence="2 10">Belongs to the SecG family.</text>
</comment>
<gene>
    <name evidence="12" type="ORF">THTE_0047</name>
</gene>
<dbReference type="PRINTS" id="PR01651">
    <property type="entry name" value="SECGEXPORT"/>
</dbReference>
<dbReference type="AlphaFoldDB" id="A0A286R9L8"/>
<dbReference type="GO" id="GO:0043952">
    <property type="term" value="P:protein transport by the Sec complex"/>
    <property type="evidence" value="ECO:0007669"/>
    <property type="project" value="TreeGrafter"/>
</dbReference>
<dbReference type="EMBL" id="CP018477">
    <property type="protein sequence ID" value="ASV72649.1"/>
    <property type="molecule type" value="Genomic_DNA"/>
</dbReference>
<protein>
    <recommendedName>
        <fullName evidence="10">Protein-export membrane protein SecG</fullName>
    </recommendedName>
</protein>
<comment type="function">
    <text evidence="10">Involved in protein export. Participates in an early event of protein translocation.</text>
</comment>
<organism evidence="12 13">
    <name type="scientific">Thermogutta terrifontis</name>
    <dbReference type="NCBI Taxonomy" id="1331910"/>
    <lineage>
        <taxon>Bacteria</taxon>
        <taxon>Pseudomonadati</taxon>
        <taxon>Planctomycetota</taxon>
        <taxon>Planctomycetia</taxon>
        <taxon>Pirellulales</taxon>
        <taxon>Thermoguttaceae</taxon>
        <taxon>Thermogutta</taxon>
    </lineage>
</organism>
<dbReference type="RefSeq" id="WP_095413530.1">
    <property type="nucleotide sequence ID" value="NZ_CP018477.1"/>
</dbReference>
<evidence type="ECO:0000313" key="12">
    <source>
        <dbReference type="EMBL" id="ASV72649.1"/>
    </source>
</evidence>
<dbReference type="GO" id="GO:0005886">
    <property type="term" value="C:plasma membrane"/>
    <property type="evidence" value="ECO:0007669"/>
    <property type="project" value="UniProtKB-SubCell"/>
</dbReference>
<evidence type="ECO:0000256" key="7">
    <source>
        <dbReference type="ARBA" id="ARBA00022989"/>
    </source>
</evidence>
<dbReference type="KEGG" id="ttf:THTE_0047"/>
<keyword evidence="7 10" id="KW-1133">Transmembrane helix</keyword>
<accession>A0A286R9L8</accession>
<dbReference type="PANTHER" id="PTHR34182">
    <property type="entry name" value="PROTEIN-EXPORT MEMBRANE PROTEIN SECG"/>
    <property type="match status" value="1"/>
</dbReference>
<evidence type="ECO:0000256" key="8">
    <source>
        <dbReference type="ARBA" id="ARBA00023010"/>
    </source>
</evidence>
<dbReference type="GO" id="GO:0009306">
    <property type="term" value="P:protein secretion"/>
    <property type="evidence" value="ECO:0007669"/>
    <property type="project" value="UniProtKB-UniRule"/>
</dbReference>
<evidence type="ECO:0000256" key="3">
    <source>
        <dbReference type="ARBA" id="ARBA00022448"/>
    </source>
</evidence>
<sequence length="127" mass="13192">MKFLILILLVLTAIFMILLVLIQRGRGGGLAGAFGGLGGQSAFGAKAGDTFTRITIGVAAFWICLCILSHLYFRWTHRSRLDLGPTAPTVTNSAPLEPTTLPEPSGQGTGGATDNPTSSAPVAPTPQ</sequence>
<keyword evidence="3 10" id="KW-0813">Transport</keyword>
<evidence type="ECO:0000256" key="2">
    <source>
        <dbReference type="ARBA" id="ARBA00008445"/>
    </source>
</evidence>
<dbReference type="NCBIfam" id="TIGR00810">
    <property type="entry name" value="secG"/>
    <property type="match status" value="1"/>
</dbReference>
<feature type="region of interest" description="Disordered" evidence="11">
    <location>
        <begin position="86"/>
        <end position="127"/>
    </location>
</feature>
<comment type="caution">
    <text evidence="10">Lacks conserved residue(s) required for the propagation of feature annotation.</text>
</comment>
<evidence type="ECO:0000256" key="1">
    <source>
        <dbReference type="ARBA" id="ARBA00004651"/>
    </source>
</evidence>
<dbReference type="Pfam" id="PF03840">
    <property type="entry name" value="SecG"/>
    <property type="match status" value="1"/>
</dbReference>
<evidence type="ECO:0000256" key="11">
    <source>
        <dbReference type="SAM" id="MobiDB-lite"/>
    </source>
</evidence>
<dbReference type="GO" id="GO:0015450">
    <property type="term" value="F:protein-transporting ATPase activity"/>
    <property type="evidence" value="ECO:0007669"/>
    <property type="project" value="UniProtKB-UniRule"/>
</dbReference>
<evidence type="ECO:0000256" key="6">
    <source>
        <dbReference type="ARBA" id="ARBA00022927"/>
    </source>
</evidence>
<evidence type="ECO:0000256" key="9">
    <source>
        <dbReference type="ARBA" id="ARBA00023136"/>
    </source>
</evidence>
<name>A0A286R9L8_9BACT</name>
<evidence type="ECO:0000256" key="5">
    <source>
        <dbReference type="ARBA" id="ARBA00022692"/>
    </source>
</evidence>
<evidence type="ECO:0000256" key="4">
    <source>
        <dbReference type="ARBA" id="ARBA00022475"/>
    </source>
</evidence>
<dbReference type="InterPro" id="IPR004692">
    <property type="entry name" value="SecG"/>
</dbReference>
<keyword evidence="9 10" id="KW-0472">Membrane</keyword>
<comment type="subcellular location">
    <subcellularLocation>
        <location evidence="1 10">Cell membrane</location>
        <topology evidence="1 10">Multi-pass membrane protein</topology>
    </subcellularLocation>
</comment>
<keyword evidence="4 10" id="KW-1003">Cell membrane</keyword>
<evidence type="ECO:0000313" key="13">
    <source>
        <dbReference type="Proteomes" id="UP000215086"/>
    </source>
</evidence>
<dbReference type="GO" id="GO:0065002">
    <property type="term" value="P:intracellular protein transmembrane transport"/>
    <property type="evidence" value="ECO:0007669"/>
    <property type="project" value="TreeGrafter"/>
</dbReference>
<dbReference type="OrthoDB" id="214405at2"/>